<feature type="transmembrane region" description="Helical" evidence="1">
    <location>
        <begin position="22"/>
        <end position="41"/>
    </location>
</feature>
<name>B5D2D6_PHOPM</name>
<dbReference type="EMBL" id="ABQC02000023">
    <property type="protein sequence ID" value="EDY94729.1"/>
    <property type="molecule type" value="Genomic_DNA"/>
</dbReference>
<keyword evidence="1" id="KW-1133">Transmembrane helix</keyword>
<reference evidence="2 3" key="1">
    <citation type="submission" date="2008-08" db="EMBL/GenBank/DDBJ databases">
        <title>Draft genome sequence of Bacteroides plebeius (DSM 17135).</title>
        <authorList>
            <person name="Sudarsanam P."/>
            <person name="Ley R."/>
            <person name="Guruge J."/>
            <person name="Turnbaugh P.J."/>
            <person name="Mahowald M."/>
            <person name="Liep D."/>
            <person name="Gordon J."/>
        </authorList>
    </citation>
    <scope>NUCLEOTIDE SEQUENCE [LARGE SCALE GENOMIC DNA]</scope>
    <source>
        <strain evidence="3">DSM 17135 / JCM 12973 / M2</strain>
    </source>
</reference>
<evidence type="ECO:0000313" key="2">
    <source>
        <dbReference type="EMBL" id="EDY94729.1"/>
    </source>
</evidence>
<evidence type="ECO:0000313" key="3">
    <source>
        <dbReference type="Proteomes" id="UP000003452"/>
    </source>
</evidence>
<feature type="transmembrane region" description="Helical" evidence="1">
    <location>
        <begin position="81"/>
        <end position="99"/>
    </location>
</feature>
<organism evidence="2 3">
    <name type="scientific">Phocaeicola plebeius (strain DSM 17135 / JCM 12973 / CCUG 54634 / M2)</name>
    <name type="common">Bacteroides plebeius</name>
    <dbReference type="NCBI Taxonomy" id="484018"/>
    <lineage>
        <taxon>Bacteria</taxon>
        <taxon>Pseudomonadati</taxon>
        <taxon>Bacteroidota</taxon>
        <taxon>Bacteroidia</taxon>
        <taxon>Bacteroidales</taxon>
        <taxon>Bacteroidaceae</taxon>
        <taxon>Phocaeicola</taxon>
    </lineage>
</organism>
<feature type="transmembrane region" description="Helical" evidence="1">
    <location>
        <begin position="53"/>
        <end position="69"/>
    </location>
</feature>
<reference evidence="2 3" key="2">
    <citation type="submission" date="2008-08" db="EMBL/GenBank/DDBJ databases">
        <authorList>
            <person name="Fulton L."/>
            <person name="Clifton S."/>
            <person name="Fulton B."/>
            <person name="Xu J."/>
            <person name="Minx P."/>
            <person name="Pepin K.H."/>
            <person name="Johnson M."/>
            <person name="Thiruvilangam P."/>
            <person name="Bhonagiri V."/>
            <person name="Nash W.E."/>
            <person name="Mardis E.R."/>
            <person name="Wilson R.K."/>
        </authorList>
    </citation>
    <scope>NUCLEOTIDE SEQUENCE [LARGE SCALE GENOMIC DNA]</scope>
    <source>
        <strain evidence="3">DSM 17135 / JCM 12973 / M2</strain>
    </source>
</reference>
<sequence length="103" mass="11759">MGAGNLLPTCPIIFMKPQEKKGCLIGIGLLVLYCILTYLSMKFDSPILKTRSFGIPGFVSSYVLGKYFGIKDFQWKTQRDLPLILLGLIIFIFFTWIAYGRLW</sequence>
<accession>B5D2D6</accession>
<gene>
    <name evidence="2" type="ORF">BACPLE_03139</name>
</gene>
<dbReference type="Proteomes" id="UP000003452">
    <property type="component" value="Unassembled WGS sequence"/>
</dbReference>
<proteinExistence type="predicted"/>
<dbReference type="AlphaFoldDB" id="B5D2D6"/>
<comment type="caution">
    <text evidence="2">The sequence shown here is derived from an EMBL/GenBank/DDBJ whole genome shotgun (WGS) entry which is preliminary data.</text>
</comment>
<keyword evidence="1" id="KW-0472">Membrane</keyword>
<protein>
    <submittedName>
        <fullName evidence="2">Uncharacterized protein</fullName>
    </submittedName>
</protein>
<evidence type="ECO:0000256" key="1">
    <source>
        <dbReference type="SAM" id="Phobius"/>
    </source>
</evidence>
<keyword evidence="1" id="KW-0812">Transmembrane</keyword>
<dbReference type="HOGENOM" id="CLU_2258129_0_0_10"/>